<comment type="caution">
    <text evidence="5">The sequence shown here is derived from an EMBL/GenBank/DDBJ whole genome shotgun (WGS) entry which is preliminary data.</text>
</comment>
<evidence type="ECO:0000313" key="5">
    <source>
        <dbReference type="EMBL" id="TPX11547.1"/>
    </source>
</evidence>
<gene>
    <name evidence="5" type="ORF">E0L32_007758</name>
</gene>
<dbReference type="OrthoDB" id="268400at2759"/>
<keyword evidence="3" id="KW-0472">Membrane</keyword>
<name>A0A507AVP2_9PEZI</name>
<dbReference type="PANTHER" id="PTHR47256:SF1">
    <property type="entry name" value="ZN(II)2CYS6 TRANSCRIPTION FACTOR (EUROFUNG)"/>
    <property type="match status" value="1"/>
</dbReference>
<keyword evidence="1" id="KW-0539">Nucleus</keyword>
<dbReference type="Gene3D" id="1.20.1250.20">
    <property type="entry name" value="MFS general substrate transporter like domains"/>
    <property type="match status" value="1"/>
</dbReference>
<dbReference type="SUPFAM" id="SSF103473">
    <property type="entry name" value="MFS general substrate transporter"/>
    <property type="match status" value="1"/>
</dbReference>
<dbReference type="GO" id="GO:0008270">
    <property type="term" value="F:zinc ion binding"/>
    <property type="evidence" value="ECO:0007669"/>
    <property type="project" value="InterPro"/>
</dbReference>
<dbReference type="PANTHER" id="PTHR47256">
    <property type="entry name" value="ZN(II)2CYS6 TRANSCRIPTION FACTOR (EUROFUNG)-RELATED"/>
    <property type="match status" value="1"/>
</dbReference>
<dbReference type="EMBL" id="SKBQ01000048">
    <property type="protein sequence ID" value="TPX11547.1"/>
    <property type="molecule type" value="Genomic_DNA"/>
</dbReference>
<proteinExistence type="predicted"/>
<evidence type="ECO:0000259" key="4">
    <source>
        <dbReference type="Pfam" id="PF04082"/>
    </source>
</evidence>
<protein>
    <recommendedName>
        <fullName evidence="4">Xylanolytic transcriptional activator regulatory domain-containing protein</fullName>
    </recommendedName>
</protein>
<dbReference type="InParanoid" id="A0A507AVP2"/>
<feature type="transmembrane region" description="Helical" evidence="3">
    <location>
        <begin position="120"/>
        <end position="139"/>
    </location>
</feature>
<feature type="region of interest" description="Disordered" evidence="2">
    <location>
        <begin position="472"/>
        <end position="491"/>
    </location>
</feature>
<keyword evidence="6" id="KW-1185">Reference proteome</keyword>
<dbReference type="RefSeq" id="XP_030993258.1">
    <property type="nucleotide sequence ID" value="XM_031142537.1"/>
</dbReference>
<dbReference type="CDD" id="cd12148">
    <property type="entry name" value="fungal_TF_MHR"/>
    <property type="match status" value="1"/>
</dbReference>
<dbReference type="STRING" id="1093900.A0A507AVP2"/>
<feature type="domain" description="Xylanolytic transcriptional activator regulatory" evidence="4">
    <location>
        <begin position="643"/>
        <end position="888"/>
    </location>
</feature>
<keyword evidence="3" id="KW-0812">Transmembrane</keyword>
<dbReference type="InterPro" id="IPR007219">
    <property type="entry name" value="XnlR_reg_dom"/>
</dbReference>
<evidence type="ECO:0000256" key="1">
    <source>
        <dbReference type="ARBA" id="ARBA00023242"/>
    </source>
</evidence>
<reference evidence="5 6" key="1">
    <citation type="submission" date="2019-06" db="EMBL/GenBank/DDBJ databases">
        <title>Draft genome sequence of the filamentous fungus Phialemoniopsis curvata isolated from diesel fuel.</title>
        <authorList>
            <person name="Varaljay V.A."/>
            <person name="Lyon W.J."/>
            <person name="Crouch A.L."/>
            <person name="Drake C.E."/>
            <person name="Hollomon J.M."/>
            <person name="Nadeau L.J."/>
            <person name="Nunn H.S."/>
            <person name="Stevenson B.S."/>
            <person name="Bojanowski C.L."/>
            <person name="Crookes-Goodson W.J."/>
        </authorList>
    </citation>
    <scope>NUCLEOTIDE SEQUENCE [LARGE SCALE GENOMIC DNA]</scope>
    <source>
        <strain evidence="5 6">D216</strain>
    </source>
</reference>
<dbReference type="GO" id="GO:0006351">
    <property type="term" value="P:DNA-templated transcription"/>
    <property type="evidence" value="ECO:0007669"/>
    <property type="project" value="InterPro"/>
</dbReference>
<evidence type="ECO:0000256" key="3">
    <source>
        <dbReference type="SAM" id="Phobius"/>
    </source>
</evidence>
<accession>A0A507AVP2</accession>
<dbReference type="InterPro" id="IPR053187">
    <property type="entry name" value="Notoamide_regulator"/>
</dbReference>
<dbReference type="AlphaFoldDB" id="A0A507AVP2"/>
<dbReference type="GeneID" id="41975205"/>
<feature type="transmembrane region" description="Helical" evidence="3">
    <location>
        <begin position="151"/>
        <end position="169"/>
    </location>
</feature>
<dbReference type="InterPro" id="IPR036259">
    <property type="entry name" value="MFS_trans_sf"/>
</dbReference>
<keyword evidence="3" id="KW-1133">Transmembrane helix</keyword>
<feature type="transmembrane region" description="Helical" evidence="3">
    <location>
        <begin position="261"/>
        <end position="278"/>
    </location>
</feature>
<feature type="transmembrane region" description="Helical" evidence="3">
    <location>
        <begin position="392"/>
        <end position="419"/>
    </location>
</feature>
<feature type="transmembrane region" description="Helical" evidence="3">
    <location>
        <begin position="431"/>
        <end position="449"/>
    </location>
</feature>
<sequence length="1050" mass="118367">MERLSSNSLESSAALVHPTSLAASKHRSVDLPGSVYLISSDGKLLKLPIPSSSPWDPLNWSLTKRAGVVATVVYYSAISLLAVQAPGPMFNAYFKEFSEQQLLITLIDITYIHERPQVMAIYWGFGASLTLILLFLLPLMTDVNNNWRPFYQVWTVPTFIAVVLVYLFVPETYFVRPPIAFDGRILVQSGSEKVRVYEDWREVPGGKPLPNTPAPSAFMLFWKQRRIFRRNMDWKAMGACYPQIFLCLCNPLVFWVAVLNAINFGGMMSIGVTFPIILSQPPYSLSARLISFVSLAAAAGALLAWPASSIVLNRVTKRLTLRNKGVRHAEYYLPAFLLPIMSSAASVLLYGFAVERGWPAGWTYLAYALNTFGSIGAGIANTMWVTEAFPKWAAAALTVVGGVSYIASWGISSVIPLWLKSQGYLKMNIEIGLAMLLVGFVGVPVAFWGKNVRQFLDGRWVRRRPAQMLKLQRSRSADVSQPARGSKRKRAADPELYAELFNLLKAMSDSESLEVLDRVRQGDDISDIVGQVKDGNLLLQLSLVPEVRRHYEIPYLPGFPSFLKDRPNPYLEALFYDTATIGVTRSGTNLQANIPVASVDCAEQAPYLTPYSVAEIVDPNLWNVTTNKWTSVIHDDQLLRKLLHSYFLNQYPTFFPFQKDYFLQDMATGRQRFCSPLLVNAILAAACHSYNEIQDRVKFWIPQNLGYRFFAEAKGLWELQIGQSSLTAIQAAVVLNTISNGDGMDKVGRMYMLQAAAMAHDMGLFTSSADIKSTKLRRAREFTAWGLLCWDSMESFCFHREPLFKLPPTVFPPDPAEDPTWYGEIWVRYPLNTSLSRTHFGLNTKAMMDLRFILFEIAHAYFGSSNSDRSVPAADQILWFRSRLDAWFHSLPGPLTHTKIMLPSHLKTHMEYFESSDVFMVNFLVFLGGAMLERLATDFPAQVEETYRSTLILCVKALHAQGASTYICQASYYVLRNRMRVQDRDLLLTYVKETPNKDEELIARHTRANWVMPIVKIHDDPKTAILDNILKEYEKLSLESGESDGSTLDL</sequence>
<evidence type="ECO:0000256" key="2">
    <source>
        <dbReference type="SAM" id="MobiDB-lite"/>
    </source>
</evidence>
<feature type="transmembrane region" description="Helical" evidence="3">
    <location>
        <begin position="331"/>
        <end position="352"/>
    </location>
</feature>
<dbReference type="Proteomes" id="UP000319257">
    <property type="component" value="Unassembled WGS sequence"/>
</dbReference>
<dbReference type="Pfam" id="PF04082">
    <property type="entry name" value="Fungal_trans"/>
    <property type="match status" value="1"/>
</dbReference>
<organism evidence="5 6">
    <name type="scientific">Thyridium curvatum</name>
    <dbReference type="NCBI Taxonomy" id="1093900"/>
    <lineage>
        <taxon>Eukaryota</taxon>
        <taxon>Fungi</taxon>
        <taxon>Dikarya</taxon>
        <taxon>Ascomycota</taxon>
        <taxon>Pezizomycotina</taxon>
        <taxon>Sordariomycetes</taxon>
        <taxon>Sordariomycetidae</taxon>
        <taxon>Thyridiales</taxon>
        <taxon>Thyridiaceae</taxon>
        <taxon>Thyridium</taxon>
    </lineage>
</organism>
<dbReference type="GO" id="GO:0003677">
    <property type="term" value="F:DNA binding"/>
    <property type="evidence" value="ECO:0007669"/>
    <property type="project" value="InterPro"/>
</dbReference>
<feature type="transmembrane region" description="Helical" evidence="3">
    <location>
        <begin position="290"/>
        <end position="311"/>
    </location>
</feature>
<evidence type="ECO:0000313" key="6">
    <source>
        <dbReference type="Proteomes" id="UP000319257"/>
    </source>
</evidence>